<keyword evidence="6 10" id="KW-1133">Transmembrane helix</keyword>
<dbReference type="PANTHER" id="PTHR21137:SF35">
    <property type="entry name" value="ODORANT RECEPTOR 19A-RELATED"/>
    <property type="match status" value="1"/>
</dbReference>
<keyword evidence="2" id="KW-1003">Cell membrane</keyword>
<gene>
    <name evidence="11" type="primary">Or51</name>
    <name evidence="11" type="synonym">GLEAN_01272</name>
    <name evidence="11" type="ORF">TcasGA2_TC001272</name>
</gene>
<evidence type="ECO:0000256" key="4">
    <source>
        <dbReference type="ARBA" id="ARBA00022692"/>
    </source>
</evidence>
<protein>
    <recommendedName>
        <fullName evidence="10">Odorant receptor</fullName>
    </recommendedName>
</protein>
<evidence type="ECO:0000256" key="1">
    <source>
        <dbReference type="ARBA" id="ARBA00004651"/>
    </source>
</evidence>
<dbReference type="PhylomeDB" id="D6WBD9"/>
<evidence type="ECO:0000256" key="10">
    <source>
        <dbReference type="RuleBase" id="RU351113"/>
    </source>
</evidence>
<keyword evidence="5 10" id="KW-0552">Olfaction</keyword>
<keyword evidence="3 10" id="KW-0716">Sensory transduction</keyword>
<evidence type="ECO:0000313" key="11">
    <source>
        <dbReference type="EMBL" id="EEZ99302.1"/>
    </source>
</evidence>
<dbReference type="GO" id="GO:0004984">
    <property type="term" value="F:olfactory receptor activity"/>
    <property type="evidence" value="ECO:0000318"/>
    <property type="project" value="GO_Central"/>
</dbReference>
<keyword evidence="7 10" id="KW-0472">Membrane</keyword>
<dbReference type="Pfam" id="PF02949">
    <property type="entry name" value="7tm_6"/>
    <property type="match status" value="1"/>
</dbReference>
<keyword evidence="9 10" id="KW-0807">Transducer</keyword>
<proteinExistence type="inferred from homology"/>
<dbReference type="GO" id="GO:0005886">
    <property type="term" value="C:plasma membrane"/>
    <property type="evidence" value="ECO:0000318"/>
    <property type="project" value="GO_Central"/>
</dbReference>
<feature type="transmembrane region" description="Helical" evidence="10">
    <location>
        <begin position="125"/>
        <end position="148"/>
    </location>
</feature>
<keyword evidence="4 10" id="KW-0812">Transmembrane</keyword>
<dbReference type="InterPro" id="IPR004117">
    <property type="entry name" value="7tm6_olfct_rcpt"/>
</dbReference>
<evidence type="ECO:0000256" key="7">
    <source>
        <dbReference type="ARBA" id="ARBA00023136"/>
    </source>
</evidence>
<sequence>MSVKINLLEVFDNVKFLLKFLGCWTFPEENALYKIHKYFIIITCFLYATTCNIYGLKHAFIDPNKAYETLPIAVGTTEGVLKSYLFRRNFAKVTESWNQIQQQEFQPRNEEQKTLLKNYIAMTKFLFKIYVVGVYICCVSAIVISSWMRHNELPTDHWIPFDYHRPFLYQYIYVHLTVGLYLCSFLNCALDSCFYLSLMHITAQCDMLANTLRNIHDLEKLNAAHRVTHCKNKNQVMNEILTECMEHYSLIKKYTNLVTDCFSGILTFQFIPSVGMICICMYKISTLDISSSLFFQFIFVEAGSITQIFFFCFFGNLVTVTSEKLFYSTFESQWYNSSLKFKKNLITLMMTFQEPITFFGWNIFAINYETFKSIIRVSWSICVALKSTQDI</sequence>
<feature type="transmembrane region" description="Helical" evidence="10">
    <location>
        <begin position="38"/>
        <end position="56"/>
    </location>
</feature>
<keyword evidence="8 10" id="KW-0675">Receptor</keyword>
<dbReference type="GO" id="GO:0050911">
    <property type="term" value="P:detection of chemical stimulus involved in sensory perception of smell"/>
    <property type="evidence" value="ECO:0000318"/>
    <property type="project" value="GO_Central"/>
</dbReference>
<dbReference type="Proteomes" id="UP000007266">
    <property type="component" value="Linkage group 2"/>
</dbReference>
<evidence type="ECO:0000256" key="2">
    <source>
        <dbReference type="ARBA" id="ARBA00022475"/>
    </source>
</evidence>
<feature type="transmembrane region" description="Helical" evidence="10">
    <location>
        <begin position="261"/>
        <end position="284"/>
    </location>
</feature>
<dbReference type="EMBL" id="KQ971312">
    <property type="protein sequence ID" value="EEZ99302.1"/>
    <property type="molecule type" value="Genomic_DNA"/>
</dbReference>
<dbReference type="GO" id="GO:0007165">
    <property type="term" value="P:signal transduction"/>
    <property type="evidence" value="ECO:0007669"/>
    <property type="project" value="UniProtKB-KW"/>
</dbReference>
<feature type="transmembrane region" description="Helical" evidence="10">
    <location>
        <begin position="168"/>
        <end position="190"/>
    </location>
</feature>
<feature type="transmembrane region" description="Helical" evidence="10">
    <location>
        <begin position="296"/>
        <end position="318"/>
    </location>
</feature>
<evidence type="ECO:0000256" key="5">
    <source>
        <dbReference type="ARBA" id="ARBA00022725"/>
    </source>
</evidence>
<evidence type="ECO:0000256" key="6">
    <source>
        <dbReference type="ARBA" id="ARBA00022989"/>
    </source>
</evidence>
<comment type="caution">
    <text evidence="10">Lacks conserved residue(s) required for the propagation of feature annotation.</text>
</comment>
<evidence type="ECO:0000256" key="8">
    <source>
        <dbReference type="ARBA" id="ARBA00023170"/>
    </source>
</evidence>
<evidence type="ECO:0000313" key="12">
    <source>
        <dbReference type="Proteomes" id="UP000007266"/>
    </source>
</evidence>
<accession>D6WBD9</accession>
<reference evidence="11 12" key="2">
    <citation type="journal article" date="2010" name="Nucleic Acids Res.">
        <title>BeetleBase in 2010: revisions to provide comprehensive genomic information for Tribolium castaneum.</title>
        <authorList>
            <person name="Kim H.S."/>
            <person name="Murphy T."/>
            <person name="Xia J."/>
            <person name="Caragea D."/>
            <person name="Park Y."/>
            <person name="Beeman R.W."/>
            <person name="Lorenzen M.D."/>
            <person name="Butcher S."/>
            <person name="Manak J.R."/>
            <person name="Brown S.J."/>
        </authorList>
    </citation>
    <scope>GENOME REANNOTATION</scope>
    <source>
        <strain evidence="11 12">Georgia GA2</strain>
    </source>
</reference>
<keyword evidence="12" id="KW-1185">Reference proteome</keyword>
<dbReference type="PANTHER" id="PTHR21137">
    <property type="entry name" value="ODORANT RECEPTOR"/>
    <property type="match status" value="1"/>
</dbReference>
<dbReference type="AlphaFoldDB" id="D6WBD9"/>
<name>D6WBD9_TRICA</name>
<comment type="similarity">
    <text evidence="10">Belongs to the insect chemoreceptor superfamily. Heteromeric odorant receptor channel (TC 1.A.69) family.</text>
</comment>
<dbReference type="GO" id="GO:0005549">
    <property type="term" value="F:odorant binding"/>
    <property type="evidence" value="ECO:0007669"/>
    <property type="project" value="InterPro"/>
</dbReference>
<organism evidence="11 12">
    <name type="scientific">Tribolium castaneum</name>
    <name type="common">Red flour beetle</name>
    <dbReference type="NCBI Taxonomy" id="7070"/>
    <lineage>
        <taxon>Eukaryota</taxon>
        <taxon>Metazoa</taxon>
        <taxon>Ecdysozoa</taxon>
        <taxon>Arthropoda</taxon>
        <taxon>Hexapoda</taxon>
        <taxon>Insecta</taxon>
        <taxon>Pterygota</taxon>
        <taxon>Neoptera</taxon>
        <taxon>Endopterygota</taxon>
        <taxon>Coleoptera</taxon>
        <taxon>Polyphaga</taxon>
        <taxon>Cucujiformia</taxon>
        <taxon>Tenebrionidae</taxon>
        <taxon>Tenebrionidae incertae sedis</taxon>
        <taxon>Tribolium</taxon>
    </lineage>
</organism>
<dbReference type="HOGENOM" id="CLU_033399_6_0_1"/>
<dbReference type="eggNOG" id="ENOG502SVJW">
    <property type="taxonomic scope" value="Eukaryota"/>
</dbReference>
<dbReference type="OMA" id="TECMEHY"/>
<comment type="subcellular location">
    <subcellularLocation>
        <location evidence="1 10">Cell membrane</location>
        <topology evidence="1 10">Multi-pass membrane protein</topology>
    </subcellularLocation>
</comment>
<reference evidence="11 12" key="1">
    <citation type="journal article" date="2008" name="Nature">
        <title>The genome of the model beetle and pest Tribolium castaneum.</title>
        <authorList>
            <consortium name="Tribolium Genome Sequencing Consortium"/>
            <person name="Richards S."/>
            <person name="Gibbs R.A."/>
            <person name="Weinstock G.M."/>
            <person name="Brown S.J."/>
            <person name="Denell R."/>
            <person name="Beeman R.W."/>
            <person name="Gibbs R."/>
            <person name="Beeman R.W."/>
            <person name="Brown S.J."/>
            <person name="Bucher G."/>
            <person name="Friedrich M."/>
            <person name="Grimmelikhuijzen C.J."/>
            <person name="Klingler M."/>
            <person name="Lorenzen M."/>
            <person name="Richards S."/>
            <person name="Roth S."/>
            <person name="Schroder R."/>
            <person name="Tautz D."/>
            <person name="Zdobnov E.M."/>
            <person name="Muzny D."/>
            <person name="Gibbs R.A."/>
            <person name="Weinstock G.M."/>
            <person name="Attaway T."/>
            <person name="Bell S."/>
            <person name="Buhay C.J."/>
            <person name="Chandrabose M.N."/>
            <person name="Chavez D."/>
            <person name="Clerk-Blankenburg K.P."/>
            <person name="Cree A."/>
            <person name="Dao M."/>
            <person name="Davis C."/>
            <person name="Chacko J."/>
            <person name="Dinh H."/>
            <person name="Dugan-Rocha S."/>
            <person name="Fowler G."/>
            <person name="Garner T.T."/>
            <person name="Garnes J."/>
            <person name="Gnirke A."/>
            <person name="Hawes A."/>
            <person name="Hernandez J."/>
            <person name="Hines S."/>
            <person name="Holder M."/>
            <person name="Hume J."/>
            <person name="Jhangiani S.N."/>
            <person name="Joshi V."/>
            <person name="Khan Z.M."/>
            <person name="Jackson L."/>
            <person name="Kovar C."/>
            <person name="Kowis A."/>
            <person name="Lee S."/>
            <person name="Lewis L.R."/>
            <person name="Margolis J."/>
            <person name="Morgan M."/>
            <person name="Nazareth L.V."/>
            <person name="Nguyen N."/>
            <person name="Okwuonu G."/>
            <person name="Parker D."/>
            <person name="Richards S."/>
            <person name="Ruiz S.J."/>
            <person name="Santibanez J."/>
            <person name="Savard J."/>
            <person name="Scherer S.E."/>
            <person name="Schneider B."/>
            <person name="Sodergren E."/>
            <person name="Tautz D."/>
            <person name="Vattahil S."/>
            <person name="Villasana D."/>
            <person name="White C.S."/>
            <person name="Wright R."/>
            <person name="Park Y."/>
            <person name="Beeman R.W."/>
            <person name="Lord J."/>
            <person name="Oppert B."/>
            <person name="Lorenzen M."/>
            <person name="Brown S."/>
            <person name="Wang L."/>
            <person name="Savard J."/>
            <person name="Tautz D."/>
            <person name="Richards S."/>
            <person name="Weinstock G."/>
            <person name="Gibbs R.A."/>
            <person name="Liu Y."/>
            <person name="Worley K."/>
            <person name="Weinstock G."/>
            <person name="Elsik C.G."/>
            <person name="Reese J.T."/>
            <person name="Elhaik E."/>
            <person name="Landan G."/>
            <person name="Graur D."/>
            <person name="Arensburger P."/>
            <person name="Atkinson P."/>
            <person name="Beeman R.W."/>
            <person name="Beidler J."/>
            <person name="Brown S.J."/>
            <person name="Demuth J.P."/>
            <person name="Drury D.W."/>
            <person name="Du Y.Z."/>
            <person name="Fujiwara H."/>
            <person name="Lorenzen M."/>
            <person name="Maselli V."/>
            <person name="Osanai M."/>
            <person name="Park Y."/>
            <person name="Robertson H.M."/>
            <person name="Tu Z."/>
            <person name="Wang J.J."/>
            <person name="Wang S."/>
            <person name="Richards S."/>
            <person name="Song H."/>
            <person name="Zhang L."/>
            <person name="Sodergren E."/>
            <person name="Werner D."/>
            <person name="Stanke M."/>
            <person name="Morgenstern B."/>
            <person name="Solovyev V."/>
            <person name="Kosarev P."/>
            <person name="Brown G."/>
            <person name="Chen H.C."/>
            <person name="Ermolaeva O."/>
            <person name="Hlavina W."/>
            <person name="Kapustin Y."/>
            <person name="Kiryutin B."/>
            <person name="Kitts P."/>
            <person name="Maglott D."/>
            <person name="Pruitt K."/>
            <person name="Sapojnikov V."/>
            <person name="Souvorov A."/>
            <person name="Mackey A.J."/>
            <person name="Waterhouse R.M."/>
            <person name="Wyder S."/>
            <person name="Zdobnov E.M."/>
            <person name="Zdobnov E.M."/>
            <person name="Wyder S."/>
            <person name="Kriventseva E.V."/>
            <person name="Kadowaki T."/>
            <person name="Bork P."/>
            <person name="Aranda M."/>
            <person name="Bao R."/>
            <person name="Beermann A."/>
            <person name="Berns N."/>
            <person name="Bolognesi R."/>
            <person name="Bonneton F."/>
            <person name="Bopp D."/>
            <person name="Brown S.J."/>
            <person name="Bucher G."/>
            <person name="Butts T."/>
            <person name="Chaumot A."/>
            <person name="Denell R.E."/>
            <person name="Ferrier D.E."/>
            <person name="Friedrich M."/>
            <person name="Gordon C.M."/>
            <person name="Jindra M."/>
            <person name="Klingler M."/>
            <person name="Lan Q."/>
            <person name="Lattorff H.M."/>
            <person name="Laudet V."/>
            <person name="von Levetsow C."/>
            <person name="Liu Z."/>
            <person name="Lutz R."/>
            <person name="Lynch J.A."/>
            <person name="da Fonseca R.N."/>
            <person name="Posnien N."/>
            <person name="Reuter R."/>
            <person name="Roth S."/>
            <person name="Savard J."/>
            <person name="Schinko J.B."/>
            <person name="Schmitt C."/>
            <person name="Schoppmeier M."/>
            <person name="Schroder R."/>
            <person name="Shippy T.D."/>
            <person name="Simonnet F."/>
            <person name="Marques-Souza H."/>
            <person name="Tautz D."/>
            <person name="Tomoyasu Y."/>
            <person name="Trauner J."/>
            <person name="Van der Zee M."/>
            <person name="Vervoort M."/>
            <person name="Wittkopp N."/>
            <person name="Wimmer E.A."/>
            <person name="Yang X."/>
            <person name="Jones A.K."/>
            <person name="Sattelle D.B."/>
            <person name="Ebert P.R."/>
            <person name="Nelson D."/>
            <person name="Scott J.G."/>
            <person name="Beeman R.W."/>
            <person name="Muthukrishnan S."/>
            <person name="Kramer K.J."/>
            <person name="Arakane Y."/>
            <person name="Beeman R.W."/>
            <person name="Zhu Q."/>
            <person name="Hogenkamp D."/>
            <person name="Dixit R."/>
            <person name="Oppert B."/>
            <person name="Jiang H."/>
            <person name="Zou Z."/>
            <person name="Marshall J."/>
            <person name="Elpidina E."/>
            <person name="Vinokurov K."/>
            <person name="Oppert C."/>
            <person name="Zou Z."/>
            <person name="Evans J."/>
            <person name="Lu Z."/>
            <person name="Zhao P."/>
            <person name="Sumathipala N."/>
            <person name="Altincicek B."/>
            <person name="Vilcinskas A."/>
            <person name="Williams M."/>
            <person name="Hultmark D."/>
            <person name="Hetru C."/>
            <person name="Jiang H."/>
            <person name="Grimmelikhuijzen C.J."/>
            <person name="Hauser F."/>
            <person name="Cazzamali G."/>
            <person name="Williamson M."/>
            <person name="Park Y."/>
            <person name="Li B."/>
            <person name="Tanaka Y."/>
            <person name="Predel R."/>
            <person name="Neupert S."/>
            <person name="Schachtner J."/>
            <person name="Verleyen P."/>
            <person name="Raible F."/>
            <person name="Bork P."/>
            <person name="Friedrich M."/>
            <person name="Walden K.K."/>
            <person name="Robertson H.M."/>
            <person name="Angeli S."/>
            <person name="Foret S."/>
            <person name="Bucher G."/>
            <person name="Schuetz S."/>
            <person name="Maleszka R."/>
            <person name="Wimmer E.A."/>
            <person name="Beeman R.W."/>
            <person name="Lorenzen M."/>
            <person name="Tomoyasu Y."/>
            <person name="Miller S.C."/>
            <person name="Grossmann D."/>
            <person name="Bucher G."/>
        </authorList>
    </citation>
    <scope>NUCLEOTIDE SEQUENCE [LARGE SCALE GENOMIC DNA]</scope>
    <source>
        <strain evidence="11 12">Georgia GA2</strain>
    </source>
</reference>
<evidence type="ECO:0000256" key="9">
    <source>
        <dbReference type="ARBA" id="ARBA00023224"/>
    </source>
</evidence>
<evidence type="ECO:0000256" key="3">
    <source>
        <dbReference type="ARBA" id="ARBA00022606"/>
    </source>
</evidence>